<dbReference type="InterPro" id="IPR051043">
    <property type="entry name" value="Sulfatase_Mod_Factor_Kinase"/>
</dbReference>
<accession>A0A444WIX7</accession>
<dbReference type="GO" id="GO:0120147">
    <property type="term" value="F:formylglycine-generating oxidase activity"/>
    <property type="evidence" value="ECO:0007669"/>
    <property type="project" value="TreeGrafter"/>
</dbReference>
<feature type="compositionally biased region" description="Basic and acidic residues" evidence="1">
    <location>
        <begin position="338"/>
        <end position="351"/>
    </location>
</feature>
<comment type="caution">
    <text evidence="3">The sequence shown here is derived from an EMBL/GenBank/DDBJ whole genome shotgun (WGS) entry which is preliminary data.</text>
</comment>
<evidence type="ECO:0000256" key="1">
    <source>
        <dbReference type="SAM" id="MobiDB-lite"/>
    </source>
</evidence>
<dbReference type="EMBL" id="JUIW01000001">
    <property type="protein sequence ID" value="RYJ45828.1"/>
    <property type="molecule type" value="Genomic_DNA"/>
</dbReference>
<feature type="region of interest" description="Disordered" evidence="1">
    <location>
        <begin position="330"/>
        <end position="351"/>
    </location>
</feature>
<name>A0A444WIX7_9FLAO</name>
<dbReference type="Pfam" id="PF03781">
    <property type="entry name" value="FGE-sulfatase"/>
    <property type="match status" value="1"/>
</dbReference>
<keyword evidence="4" id="KW-1185">Reference proteome</keyword>
<dbReference type="InterPro" id="IPR005532">
    <property type="entry name" value="SUMF_dom"/>
</dbReference>
<evidence type="ECO:0000313" key="3">
    <source>
        <dbReference type="EMBL" id="RYJ45828.1"/>
    </source>
</evidence>
<dbReference type="Proteomes" id="UP000289775">
    <property type="component" value="Unassembled WGS sequence"/>
</dbReference>
<gene>
    <name evidence="3" type="ORF">NU09_0420</name>
</gene>
<dbReference type="InterPro" id="IPR042095">
    <property type="entry name" value="SUMF_sf"/>
</dbReference>
<dbReference type="PROSITE" id="PS51257">
    <property type="entry name" value="PROKAR_LIPOPROTEIN"/>
    <property type="match status" value="1"/>
</dbReference>
<reference evidence="3 4" key="1">
    <citation type="submission" date="2014-12" db="EMBL/GenBank/DDBJ databases">
        <title>Genome sequence of Flavobacterium beibuense RSKm HC5.</title>
        <authorList>
            <person name="Kim J.F."/>
            <person name="Song J.Y."/>
            <person name="Kwak M.-J."/>
            <person name="Lee S.-W."/>
        </authorList>
    </citation>
    <scope>NUCLEOTIDE SEQUENCE [LARGE SCALE GENOMIC DNA]</scope>
    <source>
        <strain evidence="3 4">RSKm HC5</strain>
    </source>
</reference>
<dbReference type="InterPro" id="IPR016187">
    <property type="entry name" value="CTDL_fold"/>
</dbReference>
<dbReference type="PANTHER" id="PTHR23150">
    <property type="entry name" value="SULFATASE MODIFYING FACTOR 1, 2"/>
    <property type="match status" value="1"/>
</dbReference>
<dbReference type="OrthoDB" id="9768004at2"/>
<dbReference type="Gene3D" id="3.90.1580.10">
    <property type="entry name" value="paralog of FGE (formylglycine-generating enzyme)"/>
    <property type="match status" value="1"/>
</dbReference>
<dbReference type="AlphaFoldDB" id="A0A444WIX7"/>
<evidence type="ECO:0000313" key="4">
    <source>
        <dbReference type="Proteomes" id="UP000289775"/>
    </source>
</evidence>
<dbReference type="PANTHER" id="PTHR23150:SF19">
    <property type="entry name" value="FORMYLGLYCINE-GENERATING ENZYME"/>
    <property type="match status" value="1"/>
</dbReference>
<organism evidence="3 4">
    <name type="scientific">Flavobacterium beibuense</name>
    <dbReference type="NCBI Taxonomy" id="657326"/>
    <lineage>
        <taxon>Bacteria</taxon>
        <taxon>Pseudomonadati</taxon>
        <taxon>Bacteroidota</taxon>
        <taxon>Flavobacteriia</taxon>
        <taxon>Flavobacteriales</taxon>
        <taxon>Flavobacteriaceae</taxon>
        <taxon>Flavobacterium</taxon>
    </lineage>
</organism>
<dbReference type="RefSeq" id="WP_129749588.1">
    <property type="nucleotide sequence ID" value="NZ_JUIW01000001.1"/>
</dbReference>
<protein>
    <submittedName>
        <fullName evidence="3">Sulfatase-modifying factor 1</fullName>
    </submittedName>
</protein>
<sequence length="351" mass="39306">MKLNYLILAIAFVFCSCQDKKNTDTLADNTDAVPANKPKGMVWIKGGEFMLGNSSADAANTEGPAVLTKMDGYWIDETEVTNDQFEAFVKATGYKTVAEREIDWEEMKKQLPPGTPKPHDSILVPGSLVFAPPSGPVPLNDYSLWWAWMPGANWRHPQGPDSDIKGKGNYPVVQVAYEDAQAYAKWAGKRLPTEAEWEYAAQGGKDNQNFAWGNELTPAGVYQANFFQGDFPYHNTDADGFDRLAPVKNFQPNGYGLYDMIGNVWELTDDRYRPDTYKMYKTSGMRECHSPKGPEVSYDPNDPYSPKRVIKGGSFLCSEQYCSSYRPDARMANSEDSGQEHVGFRCVKDKN</sequence>
<feature type="domain" description="Sulfatase-modifying factor enzyme-like" evidence="2">
    <location>
        <begin position="39"/>
        <end position="348"/>
    </location>
</feature>
<dbReference type="SUPFAM" id="SSF56436">
    <property type="entry name" value="C-type lectin-like"/>
    <property type="match status" value="1"/>
</dbReference>
<proteinExistence type="predicted"/>
<evidence type="ECO:0000259" key="2">
    <source>
        <dbReference type="Pfam" id="PF03781"/>
    </source>
</evidence>